<dbReference type="GO" id="GO:0000976">
    <property type="term" value="F:transcription cis-regulatory region binding"/>
    <property type="evidence" value="ECO:0007669"/>
    <property type="project" value="TreeGrafter"/>
</dbReference>
<dbReference type="PROSITE" id="PS50932">
    <property type="entry name" value="HTH_LACI_2"/>
    <property type="match status" value="1"/>
</dbReference>
<dbReference type="SUPFAM" id="SSF53822">
    <property type="entry name" value="Periplasmic binding protein-like I"/>
    <property type="match status" value="1"/>
</dbReference>
<dbReference type="RefSeq" id="WP_111651186.1">
    <property type="nucleotide sequence ID" value="NZ_JACHWI010000011.1"/>
</dbReference>
<dbReference type="Pfam" id="PF13377">
    <property type="entry name" value="Peripla_BP_3"/>
    <property type="match status" value="1"/>
</dbReference>
<dbReference type="PANTHER" id="PTHR30146:SF138">
    <property type="entry name" value="TRANSCRIPTIONAL REGULATORY PROTEIN"/>
    <property type="match status" value="1"/>
</dbReference>
<dbReference type="InterPro" id="IPR010982">
    <property type="entry name" value="Lambda_DNA-bd_dom_sf"/>
</dbReference>
<dbReference type="CDD" id="cd06267">
    <property type="entry name" value="PBP1_LacI_sugar_binding-like"/>
    <property type="match status" value="1"/>
</dbReference>
<protein>
    <submittedName>
        <fullName evidence="5">LacI family transcriptional regulator</fullName>
    </submittedName>
</protein>
<evidence type="ECO:0000313" key="6">
    <source>
        <dbReference type="Proteomes" id="UP000249341"/>
    </source>
</evidence>
<dbReference type="Gene3D" id="1.10.260.40">
    <property type="entry name" value="lambda repressor-like DNA-binding domains"/>
    <property type="match status" value="1"/>
</dbReference>
<evidence type="ECO:0000256" key="1">
    <source>
        <dbReference type="ARBA" id="ARBA00023015"/>
    </source>
</evidence>
<reference evidence="5 6" key="1">
    <citation type="submission" date="2018-06" db="EMBL/GenBank/DDBJ databases">
        <title>Genomic Encyclopedia of Type Strains, Phase III (KMG-III): the genomes of soil and plant-associated and newly described type strains.</title>
        <authorList>
            <person name="Whitman W."/>
        </authorList>
    </citation>
    <scope>NUCLEOTIDE SEQUENCE [LARGE SCALE GENOMIC DNA]</scope>
    <source>
        <strain evidence="5 6">CGMCC 4.7090</strain>
    </source>
</reference>
<accession>A0A327Z802</accession>
<dbReference type="PANTHER" id="PTHR30146">
    <property type="entry name" value="LACI-RELATED TRANSCRIPTIONAL REPRESSOR"/>
    <property type="match status" value="1"/>
</dbReference>
<dbReference type="GO" id="GO:0003700">
    <property type="term" value="F:DNA-binding transcription factor activity"/>
    <property type="evidence" value="ECO:0007669"/>
    <property type="project" value="TreeGrafter"/>
</dbReference>
<comment type="caution">
    <text evidence="5">The sequence shown here is derived from an EMBL/GenBank/DDBJ whole genome shotgun (WGS) entry which is preliminary data.</text>
</comment>
<dbReference type="SMART" id="SM00354">
    <property type="entry name" value="HTH_LACI"/>
    <property type="match status" value="1"/>
</dbReference>
<dbReference type="Gene3D" id="3.40.50.2300">
    <property type="match status" value="2"/>
</dbReference>
<dbReference type="Proteomes" id="UP000249341">
    <property type="component" value="Unassembled WGS sequence"/>
</dbReference>
<keyword evidence="1" id="KW-0805">Transcription regulation</keyword>
<dbReference type="PROSITE" id="PS00356">
    <property type="entry name" value="HTH_LACI_1"/>
    <property type="match status" value="1"/>
</dbReference>
<dbReference type="Pfam" id="PF00356">
    <property type="entry name" value="LacI"/>
    <property type="match status" value="1"/>
</dbReference>
<gene>
    <name evidence="5" type="ORF">B0I29_111117</name>
</gene>
<dbReference type="SUPFAM" id="SSF47413">
    <property type="entry name" value="lambda repressor-like DNA-binding domains"/>
    <property type="match status" value="1"/>
</dbReference>
<sequence length="349" mass="36264">MRTTVHDVADAAGVSVSTVSRALTGGSVSPATRATVMAAAERLGYRPNRTARGLITGRTGNYGLIVPDLQNPFFADIAKGVSARARAVDGGVFITDTDEDVSAELEALATLGRNTDGVLLCSPRATDAELKEAADPETTVLVHRQVPGMLSISADIAAGTRQAIDHLRALGHRRIAFLAGPDESWAGAQRLATLAEYDKKPEYDEKPESNDKTDKTGVEILRFGSVAPTFEGGVLAGDLVLASTATAVLAYNDLVAMGLLHRLAARGVPVPERMSVVGYDDISLAAMSHPPLTTVAVPKGRAGAAALELLLRRVGGAGKPATTVREREVTLPTGLVVRASSGLAPTTSG</sequence>
<feature type="domain" description="HTH lacI-type" evidence="4">
    <location>
        <begin position="3"/>
        <end position="56"/>
    </location>
</feature>
<dbReference type="CDD" id="cd01392">
    <property type="entry name" value="HTH_LacI"/>
    <property type="match status" value="1"/>
</dbReference>
<evidence type="ECO:0000256" key="3">
    <source>
        <dbReference type="ARBA" id="ARBA00023163"/>
    </source>
</evidence>
<dbReference type="InterPro" id="IPR046335">
    <property type="entry name" value="LacI/GalR-like_sensor"/>
</dbReference>
<evidence type="ECO:0000313" key="5">
    <source>
        <dbReference type="EMBL" id="RAK34518.1"/>
    </source>
</evidence>
<dbReference type="EMBL" id="QLMJ01000011">
    <property type="protein sequence ID" value="RAK34518.1"/>
    <property type="molecule type" value="Genomic_DNA"/>
</dbReference>
<name>A0A327Z802_9ACTN</name>
<proteinExistence type="predicted"/>
<keyword evidence="3" id="KW-0804">Transcription</keyword>
<keyword evidence="6" id="KW-1185">Reference proteome</keyword>
<keyword evidence="2" id="KW-0238">DNA-binding</keyword>
<dbReference type="InterPro" id="IPR028082">
    <property type="entry name" value="Peripla_BP_I"/>
</dbReference>
<evidence type="ECO:0000259" key="4">
    <source>
        <dbReference type="PROSITE" id="PS50932"/>
    </source>
</evidence>
<dbReference type="OrthoDB" id="3258243at2"/>
<organism evidence="5 6">
    <name type="scientific">Actinoplanes lutulentus</name>
    <dbReference type="NCBI Taxonomy" id="1287878"/>
    <lineage>
        <taxon>Bacteria</taxon>
        <taxon>Bacillati</taxon>
        <taxon>Actinomycetota</taxon>
        <taxon>Actinomycetes</taxon>
        <taxon>Micromonosporales</taxon>
        <taxon>Micromonosporaceae</taxon>
        <taxon>Actinoplanes</taxon>
    </lineage>
</organism>
<dbReference type="InterPro" id="IPR000843">
    <property type="entry name" value="HTH_LacI"/>
</dbReference>
<dbReference type="AlphaFoldDB" id="A0A327Z802"/>
<evidence type="ECO:0000256" key="2">
    <source>
        <dbReference type="ARBA" id="ARBA00023125"/>
    </source>
</evidence>